<organism evidence="1 2">
    <name type="scientific">Dentiscutata erythropus</name>
    <dbReference type="NCBI Taxonomy" id="1348616"/>
    <lineage>
        <taxon>Eukaryota</taxon>
        <taxon>Fungi</taxon>
        <taxon>Fungi incertae sedis</taxon>
        <taxon>Mucoromycota</taxon>
        <taxon>Glomeromycotina</taxon>
        <taxon>Glomeromycetes</taxon>
        <taxon>Diversisporales</taxon>
        <taxon>Gigasporaceae</taxon>
        <taxon>Dentiscutata</taxon>
    </lineage>
</organism>
<dbReference type="AlphaFoldDB" id="A0A9N9DV62"/>
<proteinExistence type="predicted"/>
<sequence length="63" mass="6574">MLTHALPVHDQSLDLVKRCSFLSKLFSVGDCQFGGGAGSNCEVTGCNNGLTCKSLGNEPAICQ</sequence>
<dbReference type="Proteomes" id="UP000789405">
    <property type="component" value="Unassembled WGS sequence"/>
</dbReference>
<evidence type="ECO:0000313" key="2">
    <source>
        <dbReference type="Proteomes" id="UP000789405"/>
    </source>
</evidence>
<protein>
    <submittedName>
        <fullName evidence="1">24704_t:CDS:1</fullName>
    </submittedName>
</protein>
<evidence type="ECO:0000313" key="1">
    <source>
        <dbReference type="EMBL" id="CAG8653752.1"/>
    </source>
</evidence>
<reference evidence="1" key="1">
    <citation type="submission" date="2021-06" db="EMBL/GenBank/DDBJ databases">
        <authorList>
            <person name="Kallberg Y."/>
            <person name="Tangrot J."/>
            <person name="Rosling A."/>
        </authorList>
    </citation>
    <scope>NUCLEOTIDE SEQUENCE</scope>
    <source>
        <strain evidence="1">MA453B</strain>
    </source>
</reference>
<accession>A0A9N9DV62</accession>
<dbReference type="EMBL" id="CAJVPY010005965">
    <property type="protein sequence ID" value="CAG8653752.1"/>
    <property type="molecule type" value="Genomic_DNA"/>
</dbReference>
<gene>
    <name evidence="1" type="ORF">DERYTH_LOCUS10327</name>
</gene>
<comment type="caution">
    <text evidence="1">The sequence shown here is derived from an EMBL/GenBank/DDBJ whole genome shotgun (WGS) entry which is preliminary data.</text>
</comment>
<name>A0A9N9DV62_9GLOM</name>
<keyword evidence="2" id="KW-1185">Reference proteome</keyword>